<gene>
    <name evidence="6" type="primary">HMG126</name>
</gene>
<dbReference type="InterPro" id="IPR036910">
    <property type="entry name" value="HMG_box_dom_sf"/>
</dbReference>
<evidence type="ECO:0000256" key="4">
    <source>
        <dbReference type="SAM" id="MobiDB-lite"/>
    </source>
</evidence>
<evidence type="ECO:0000259" key="5">
    <source>
        <dbReference type="PROSITE" id="PS50118"/>
    </source>
</evidence>
<dbReference type="PANTHER" id="PTHR45789:SF2">
    <property type="entry name" value="FI18025P1"/>
    <property type="match status" value="1"/>
</dbReference>
<organism evidence="6">
    <name type="scientific">Rhizophagus irregularis</name>
    <dbReference type="NCBI Taxonomy" id="588596"/>
    <lineage>
        <taxon>Eukaryota</taxon>
        <taxon>Fungi</taxon>
        <taxon>Fungi incertae sedis</taxon>
        <taxon>Mucoromycota</taxon>
        <taxon>Glomeromycotina</taxon>
        <taxon>Glomeromycetes</taxon>
        <taxon>Glomerales</taxon>
        <taxon>Glomeraceae</taxon>
        <taxon>Rhizophagus</taxon>
    </lineage>
</organism>
<evidence type="ECO:0000256" key="1">
    <source>
        <dbReference type="ARBA" id="ARBA00023125"/>
    </source>
</evidence>
<evidence type="ECO:0000256" key="2">
    <source>
        <dbReference type="ARBA" id="ARBA00023242"/>
    </source>
</evidence>
<proteinExistence type="predicted"/>
<dbReference type="SMART" id="SM00398">
    <property type="entry name" value="HMG"/>
    <property type="match status" value="1"/>
</dbReference>
<dbReference type="SUPFAM" id="SSF47095">
    <property type="entry name" value="HMG-box"/>
    <property type="match status" value="1"/>
</dbReference>
<keyword evidence="1 3" id="KW-0238">DNA-binding</keyword>
<feature type="DNA-binding region" description="HMG box" evidence="3">
    <location>
        <begin position="67"/>
        <end position="133"/>
    </location>
</feature>
<keyword evidence="2 3" id="KW-0539">Nucleus</keyword>
<name>A0A1B1ETQ3_9GLOM</name>
<evidence type="ECO:0000313" key="6">
    <source>
        <dbReference type="EMBL" id="ANQ32191.1"/>
    </source>
</evidence>
<dbReference type="InterPro" id="IPR051356">
    <property type="entry name" value="SOX/SOX-like_TF"/>
</dbReference>
<reference evidence="6" key="1">
    <citation type="submission" date="2015-06" db="EMBL/GenBank/DDBJ databases">
        <title>Evolution and Diversity of Sexually-Related Genes in an Arbuscular Mycorrhizal Fungi.</title>
        <authorList>
            <person name="Charron P."/>
            <person name="Marton T."/>
            <person name="Corradi N."/>
        </authorList>
    </citation>
    <scope>NUCLEOTIDE SEQUENCE</scope>
    <source>
        <strain evidence="6">A4</strain>
    </source>
</reference>
<dbReference type="EMBL" id="KT212869">
    <property type="protein sequence ID" value="ANQ32191.1"/>
    <property type="molecule type" value="Genomic_DNA"/>
</dbReference>
<dbReference type="Pfam" id="PF00505">
    <property type="entry name" value="HMG_box"/>
    <property type="match status" value="1"/>
</dbReference>
<dbReference type="CDD" id="cd01389">
    <property type="entry name" value="HMG-box_ROX1-like"/>
    <property type="match status" value="1"/>
</dbReference>
<sequence>MPKVNTNLQITRVNRRNNTDKNSSNGIKTTSELLSGLKAEHIPLPDTQYIKRILENSRRAKSKKNDPPRPPNAFFLFRNALNSHLATRNLKVPQISMAAGELWGTASEEIKNHYTKLQEIAKVLHLEMHPGYVYRPRKNFPTPNPPIHSSDKNSSESLTSTTTSLSPSISEPSSSTKFITSRLAQLSFIKHNQINLPSLNRPNSSFSFNGNLFTPEHNNNRNQELPEFHQIFANNNTPKIPQVFSQQRQFAPTRLIRTLTPVPNHSQGYHDINNHFARHQFISQQQRSQIDPVLITTLTSVTTLPVNMGHINSTVASNTSNDIIENQPTNPAAFNVTQKNSLTTNGLDLTMMTQQGCHYRRQNEAFNDWINWNHF</sequence>
<evidence type="ECO:0000256" key="3">
    <source>
        <dbReference type="PROSITE-ProRule" id="PRU00267"/>
    </source>
</evidence>
<dbReference type="OrthoDB" id="6247875at2759"/>
<dbReference type="GO" id="GO:0000978">
    <property type="term" value="F:RNA polymerase II cis-regulatory region sequence-specific DNA binding"/>
    <property type="evidence" value="ECO:0007669"/>
    <property type="project" value="TreeGrafter"/>
</dbReference>
<dbReference type="GO" id="GO:0005634">
    <property type="term" value="C:nucleus"/>
    <property type="evidence" value="ECO:0007669"/>
    <property type="project" value="UniProtKB-UniRule"/>
</dbReference>
<dbReference type="AlphaFoldDB" id="A0A1B1ETQ3"/>
<dbReference type="GO" id="GO:0000981">
    <property type="term" value="F:DNA-binding transcription factor activity, RNA polymerase II-specific"/>
    <property type="evidence" value="ECO:0007669"/>
    <property type="project" value="TreeGrafter"/>
</dbReference>
<feature type="region of interest" description="Disordered" evidence="4">
    <location>
        <begin position="135"/>
        <end position="174"/>
    </location>
</feature>
<dbReference type="PANTHER" id="PTHR45789">
    <property type="entry name" value="FI18025P1"/>
    <property type="match status" value="1"/>
</dbReference>
<dbReference type="Gene3D" id="1.10.30.10">
    <property type="entry name" value="High mobility group box domain"/>
    <property type="match status" value="1"/>
</dbReference>
<accession>A0A1B1ETQ3</accession>
<feature type="compositionally biased region" description="Low complexity" evidence="4">
    <location>
        <begin position="155"/>
        <end position="174"/>
    </location>
</feature>
<dbReference type="VEuPathDB" id="FungiDB:RhiirA1_328323"/>
<dbReference type="InterPro" id="IPR009071">
    <property type="entry name" value="HMG_box_dom"/>
</dbReference>
<protein>
    <submittedName>
        <fullName evidence="6">MATA-HMG</fullName>
    </submittedName>
</protein>
<dbReference type="VEuPathDB" id="FungiDB:FUN_013197"/>
<dbReference type="PROSITE" id="PS50118">
    <property type="entry name" value="HMG_BOX_2"/>
    <property type="match status" value="1"/>
</dbReference>
<feature type="domain" description="HMG box" evidence="5">
    <location>
        <begin position="67"/>
        <end position="133"/>
    </location>
</feature>
<dbReference type="VEuPathDB" id="FungiDB:RhiirFUN_020279"/>